<dbReference type="OrthoDB" id="9806380at2"/>
<dbReference type="InterPro" id="IPR010753">
    <property type="entry name" value="DUF1330"/>
</dbReference>
<dbReference type="PANTHER" id="PTHR41521:SF4">
    <property type="entry name" value="BLR0684 PROTEIN"/>
    <property type="match status" value="1"/>
</dbReference>
<accession>A0A1X6Y4M5</accession>
<proteinExistence type="predicted"/>
<dbReference type="PANTHER" id="PTHR41521">
    <property type="match status" value="1"/>
</dbReference>
<feature type="domain" description="DUF1330" evidence="1">
    <location>
        <begin position="3"/>
        <end position="95"/>
    </location>
</feature>
<sequence>MAKGYWIGHVDIEDVQAYEKYKEANAIPFAEYGARFLIRGGPQEVKEGQVRPRTVVIEFPSYQAALDCYDSASYQAAKAIRDPISTGDIMIVEGYDD</sequence>
<protein>
    <recommendedName>
        <fullName evidence="1">DUF1330 domain-containing protein</fullName>
    </recommendedName>
</protein>
<keyword evidence="3" id="KW-1185">Reference proteome</keyword>
<dbReference type="Gene3D" id="3.30.70.100">
    <property type="match status" value="1"/>
</dbReference>
<evidence type="ECO:0000259" key="1">
    <source>
        <dbReference type="Pfam" id="PF07045"/>
    </source>
</evidence>
<dbReference type="Pfam" id="PF07045">
    <property type="entry name" value="DUF1330"/>
    <property type="match status" value="1"/>
</dbReference>
<gene>
    <name evidence="2" type="ORF">ROA7450_00037</name>
</gene>
<dbReference type="EMBL" id="FWFX01000001">
    <property type="protein sequence ID" value="SLN10807.1"/>
    <property type="molecule type" value="Genomic_DNA"/>
</dbReference>
<name>A0A1X6Y4M5_9RHOB</name>
<evidence type="ECO:0000313" key="3">
    <source>
        <dbReference type="Proteomes" id="UP000193061"/>
    </source>
</evidence>
<dbReference type="AlphaFoldDB" id="A0A1X6Y4M5"/>
<evidence type="ECO:0000313" key="2">
    <source>
        <dbReference type="EMBL" id="SLN10807.1"/>
    </source>
</evidence>
<dbReference type="Proteomes" id="UP000193061">
    <property type="component" value="Unassembled WGS sequence"/>
</dbReference>
<reference evidence="2 3" key="1">
    <citation type="submission" date="2017-03" db="EMBL/GenBank/DDBJ databases">
        <authorList>
            <person name="Afonso C.L."/>
            <person name="Miller P.J."/>
            <person name="Scott M.A."/>
            <person name="Spackman E."/>
            <person name="Goraichik I."/>
            <person name="Dimitrov K.M."/>
            <person name="Suarez D.L."/>
            <person name="Swayne D.E."/>
        </authorList>
    </citation>
    <scope>NUCLEOTIDE SEQUENCE [LARGE SCALE GENOMIC DNA]</scope>
    <source>
        <strain evidence="2 3">CECT 7450</strain>
    </source>
</reference>
<dbReference type="SUPFAM" id="SSF54909">
    <property type="entry name" value="Dimeric alpha+beta barrel"/>
    <property type="match status" value="1"/>
</dbReference>
<organism evidence="2 3">
    <name type="scientific">Roseovarius albus</name>
    <dbReference type="NCBI Taxonomy" id="1247867"/>
    <lineage>
        <taxon>Bacteria</taxon>
        <taxon>Pseudomonadati</taxon>
        <taxon>Pseudomonadota</taxon>
        <taxon>Alphaproteobacteria</taxon>
        <taxon>Rhodobacterales</taxon>
        <taxon>Roseobacteraceae</taxon>
        <taxon>Roseovarius</taxon>
    </lineage>
</organism>
<dbReference type="InterPro" id="IPR011008">
    <property type="entry name" value="Dimeric_a/b-barrel"/>
</dbReference>
<dbReference type="RefSeq" id="WP_085803611.1">
    <property type="nucleotide sequence ID" value="NZ_FWFX01000001.1"/>
</dbReference>